<keyword evidence="1" id="KW-0732">Signal</keyword>
<proteinExistence type="predicted"/>
<name>A0A4R5UW90_9BACT</name>
<reference evidence="2 3" key="1">
    <citation type="submission" date="2019-03" db="EMBL/GenBank/DDBJ databases">
        <title>Algoriphagus aquimaris sp. nov., isolated form marine sediment in Pohang, Korea.</title>
        <authorList>
            <person name="Kim J."/>
            <person name="Yoon S.-H."/>
            <person name="Lee S.-S."/>
        </authorList>
    </citation>
    <scope>NUCLEOTIDE SEQUENCE [LARGE SCALE GENOMIC DNA]</scope>
    <source>
        <strain evidence="2 3">F21</strain>
    </source>
</reference>
<evidence type="ECO:0000313" key="2">
    <source>
        <dbReference type="EMBL" id="TDK43558.1"/>
    </source>
</evidence>
<accession>A0A4R5UW90</accession>
<gene>
    <name evidence="2" type="ORF">E1898_13230</name>
</gene>
<feature type="signal peptide" evidence="1">
    <location>
        <begin position="1"/>
        <end position="24"/>
    </location>
</feature>
<comment type="caution">
    <text evidence="2">The sequence shown here is derived from an EMBL/GenBank/DDBJ whole genome shotgun (WGS) entry which is preliminary data.</text>
</comment>
<sequence>MKNKSTILIFIICFCLSLDLTAQKADFSTIRDNIEAKFWVDLDTINLCESIIFNRIVFDSSTINSEFRKYELSEIIVTELADLSESRLIHKNCDFIILLGTGYSQSDDDKSQILGRIRENLNANVPKLKIHDFLCSKCKQVIIDGRAYEIYEAKEIVNNLTVKDIEYIADYESSDPSVYGQNAQNGLIEIYLTKKGKKKKSW</sequence>
<dbReference type="AlphaFoldDB" id="A0A4R5UW90"/>
<evidence type="ECO:0000256" key="1">
    <source>
        <dbReference type="SAM" id="SignalP"/>
    </source>
</evidence>
<evidence type="ECO:0000313" key="3">
    <source>
        <dbReference type="Proteomes" id="UP000295438"/>
    </source>
</evidence>
<organism evidence="2 3">
    <name type="scientific">Algoriphagus formosus</name>
    <dbReference type="NCBI Taxonomy" id="2007308"/>
    <lineage>
        <taxon>Bacteria</taxon>
        <taxon>Pseudomonadati</taxon>
        <taxon>Bacteroidota</taxon>
        <taxon>Cytophagia</taxon>
        <taxon>Cytophagales</taxon>
        <taxon>Cyclobacteriaceae</taxon>
        <taxon>Algoriphagus</taxon>
    </lineage>
</organism>
<keyword evidence="3" id="KW-1185">Reference proteome</keyword>
<feature type="chain" id="PRO_5020609915" evidence="1">
    <location>
        <begin position="25"/>
        <end position="202"/>
    </location>
</feature>
<dbReference type="EMBL" id="SMUW01000035">
    <property type="protein sequence ID" value="TDK43558.1"/>
    <property type="molecule type" value="Genomic_DNA"/>
</dbReference>
<dbReference type="Proteomes" id="UP000295438">
    <property type="component" value="Unassembled WGS sequence"/>
</dbReference>
<protein>
    <submittedName>
        <fullName evidence="2">Uncharacterized protein</fullName>
    </submittedName>
</protein>
<dbReference type="RefSeq" id="WP_133391239.1">
    <property type="nucleotide sequence ID" value="NZ_SMUW01000035.1"/>
</dbReference>